<dbReference type="GO" id="GO:0031011">
    <property type="term" value="C:Ino80 complex"/>
    <property type="evidence" value="ECO:0007669"/>
    <property type="project" value="InterPro"/>
</dbReference>
<feature type="region of interest" description="Disordered" evidence="1">
    <location>
        <begin position="58"/>
        <end position="84"/>
    </location>
</feature>
<feature type="compositionally biased region" description="Polar residues" evidence="1">
    <location>
        <begin position="58"/>
        <end position="71"/>
    </location>
</feature>
<dbReference type="InterPro" id="IPR013175">
    <property type="entry name" value="INO80_su_Ies4"/>
</dbReference>
<dbReference type="Pfam" id="PF08193">
    <property type="entry name" value="INO80_Ies4"/>
    <property type="match status" value="1"/>
</dbReference>
<keyword evidence="3" id="KW-1185">Reference proteome</keyword>
<accession>A0A1E4TRX8</accession>
<feature type="region of interest" description="Disordered" evidence="1">
    <location>
        <begin position="14"/>
        <end position="41"/>
    </location>
</feature>
<dbReference type="AlphaFoldDB" id="A0A1E4TRX8"/>
<name>A0A1E4TRX8_PACTA</name>
<gene>
    <name evidence="2" type="ORF">PACTADRAFT_51337</name>
</gene>
<dbReference type="EMBL" id="KV454016">
    <property type="protein sequence ID" value="ODV94513.1"/>
    <property type="molecule type" value="Genomic_DNA"/>
</dbReference>
<dbReference type="OrthoDB" id="4093188at2759"/>
<feature type="compositionally biased region" description="Basic and acidic residues" evidence="1">
    <location>
        <begin position="191"/>
        <end position="203"/>
    </location>
</feature>
<evidence type="ECO:0000256" key="1">
    <source>
        <dbReference type="SAM" id="MobiDB-lite"/>
    </source>
</evidence>
<dbReference type="Proteomes" id="UP000094236">
    <property type="component" value="Unassembled WGS sequence"/>
</dbReference>
<organism evidence="2 3">
    <name type="scientific">Pachysolen tannophilus NRRL Y-2460</name>
    <dbReference type="NCBI Taxonomy" id="669874"/>
    <lineage>
        <taxon>Eukaryota</taxon>
        <taxon>Fungi</taxon>
        <taxon>Dikarya</taxon>
        <taxon>Ascomycota</taxon>
        <taxon>Saccharomycotina</taxon>
        <taxon>Pichiomycetes</taxon>
        <taxon>Pachysolenaceae</taxon>
        <taxon>Pachysolen</taxon>
    </lineage>
</organism>
<evidence type="ECO:0000313" key="3">
    <source>
        <dbReference type="Proteomes" id="UP000094236"/>
    </source>
</evidence>
<dbReference type="PANTHER" id="PTHR28061:SF1">
    <property type="entry name" value="INO80 COMPLEX SUBUNIT 4"/>
    <property type="match status" value="1"/>
</dbReference>
<evidence type="ECO:0000313" key="2">
    <source>
        <dbReference type="EMBL" id="ODV94513.1"/>
    </source>
</evidence>
<feature type="region of interest" description="Disordered" evidence="1">
    <location>
        <begin position="191"/>
        <end position="211"/>
    </location>
</feature>
<sequence>MSKTKLVTLHLSSKVLGSIKEPSTPPRNSNSQSIASSPLIQPTPVSAIYNNTELLQDLSRTTTPGGNSLNVGASGEPAKKKSGGKKIVGGIISGTSGTGGASGGNKKYLLSSPVPESPIGATDTPLNKLGGTNNGRSGLAATANGGLLELDKTGKPCKKWIKKPRPIKAFTGFNISLLIWKKDGQFLKSKEQEKDVKIEKKEEEVEALAAS</sequence>
<proteinExistence type="predicted"/>
<feature type="compositionally biased region" description="Polar residues" evidence="1">
    <location>
        <begin position="26"/>
        <end position="41"/>
    </location>
</feature>
<reference evidence="3" key="1">
    <citation type="submission" date="2016-05" db="EMBL/GenBank/DDBJ databases">
        <title>Comparative genomics of biotechnologically important yeasts.</title>
        <authorList>
            <consortium name="DOE Joint Genome Institute"/>
            <person name="Riley R."/>
            <person name="Haridas S."/>
            <person name="Wolfe K.H."/>
            <person name="Lopes M.R."/>
            <person name="Hittinger C.T."/>
            <person name="Goker M."/>
            <person name="Salamov A."/>
            <person name="Wisecaver J."/>
            <person name="Long T.M."/>
            <person name="Aerts A.L."/>
            <person name="Barry K."/>
            <person name="Choi C."/>
            <person name="Clum A."/>
            <person name="Coughlan A.Y."/>
            <person name="Deshpande S."/>
            <person name="Douglass A.P."/>
            <person name="Hanson S.J."/>
            <person name="Klenk H.-P."/>
            <person name="Labutti K."/>
            <person name="Lapidus A."/>
            <person name="Lindquist E."/>
            <person name="Lipzen A."/>
            <person name="Meier-Kolthoff J.P."/>
            <person name="Ohm R.A."/>
            <person name="Otillar R.P."/>
            <person name="Pangilinan J."/>
            <person name="Peng Y."/>
            <person name="Rokas A."/>
            <person name="Rosa C.A."/>
            <person name="Scheuner C."/>
            <person name="Sibirny A.A."/>
            <person name="Slot J.C."/>
            <person name="Stielow J.B."/>
            <person name="Sun H."/>
            <person name="Kurtzman C.P."/>
            <person name="Blackwell M."/>
            <person name="Grigoriev I.V."/>
            <person name="Jeffries T.W."/>
        </authorList>
    </citation>
    <scope>NUCLEOTIDE SEQUENCE [LARGE SCALE GENOMIC DNA]</scope>
    <source>
        <strain evidence="3">NRRL Y-2460</strain>
    </source>
</reference>
<protein>
    <submittedName>
        <fullName evidence="2">Uncharacterized protein</fullName>
    </submittedName>
</protein>
<dbReference type="GO" id="GO:0006338">
    <property type="term" value="P:chromatin remodeling"/>
    <property type="evidence" value="ECO:0007669"/>
    <property type="project" value="InterPro"/>
</dbReference>
<dbReference type="PANTHER" id="PTHR28061">
    <property type="entry name" value="INO EIGHTY SUBUNIT 4"/>
    <property type="match status" value="1"/>
</dbReference>